<dbReference type="EMBL" id="LR746264">
    <property type="protein sequence ID" value="CAA7388399.1"/>
    <property type="molecule type" value="Genomic_DNA"/>
</dbReference>
<protein>
    <submittedName>
        <fullName evidence="3">Uncharacterized protein</fullName>
    </submittedName>
</protein>
<sequence length="136" mass="14996">MASPRAPQPSAPPRLPLLFLLLFLLSPAAPPARAHPRYDHHHHLHNEDHHHSHHGDYDFEEVDDEDCVLARGVRLAADYVPGVVAVDGRADEWADVAGTTLPMLPALEPDDVDEVYPEGKLTLKVPLTALPFTLKS</sequence>
<evidence type="ECO:0000256" key="1">
    <source>
        <dbReference type="SAM" id="MobiDB-lite"/>
    </source>
</evidence>
<evidence type="ECO:0000256" key="2">
    <source>
        <dbReference type="SAM" id="SignalP"/>
    </source>
</evidence>
<feature type="compositionally biased region" description="Basic and acidic residues" evidence="1">
    <location>
        <begin position="45"/>
        <end position="57"/>
    </location>
</feature>
<organism evidence="3 4">
    <name type="scientific">Spirodela intermedia</name>
    <name type="common">Intermediate duckweed</name>
    <dbReference type="NCBI Taxonomy" id="51605"/>
    <lineage>
        <taxon>Eukaryota</taxon>
        <taxon>Viridiplantae</taxon>
        <taxon>Streptophyta</taxon>
        <taxon>Embryophyta</taxon>
        <taxon>Tracheophyta</taxon>
        <taxon>Spermatophyta</taxon>
        <taxon>Magnoliopsida</taxon>
        <taxon>Liliopsida</taxon>
        <taxon>Araceae</taxon>
        <taxon>Lemnoideae</taxon>
        <taxon>Spirodela</taxon>
    </lineage>
</organism>
<name>A0A7I8JXC4_SPIIN</name>
<evidence type="ECO:0000313" key="3">
    <source>
        <dbReference type="EMBL" id="CAA7388399.1"/>
    </source>
</evidence>
<evidence type="ECO:0000313" key="4">
    <source>
        <dbReference type="Proteomes" id="UP000663760"/>
    </source>
</evidence>
<feature type="compositionally biased region" description="Basic residues" evidence="1">
    <location>
        <begin position="34"/>
        <end position="44"/>
    </location>
</feature>
<accession>A0A7I8JXC4</accession>
<dbReference type="Proteomes" id="UP000663760">
    <property type="component" value="Chromosome 1"/>
</dbReference>
<dbReference type="PANTHER" id="PTHR36044">
    <property type="entry name" value="HEME BINDING PROTEIN"/>
    <property type="match status" value="1"/>
</dbReference>
<keyword evidence="2" id="KW-0732">Signal</keyword>
<dbReference type="PANTHER" id="PTHR36044:SF1">
    <property type="entry name" value="HEME BINDING PROTEIN"/>
    <property type="match status" value="1"/>
</dbReference>
<reference evidence="3" key="1">
    <citation type="submission" date="2020-02" db="EMBL/GenBank/DDBJ databases">
        <authorList>
            <person name="Scholz U."/>
            <person name="Mascher M."/>
            <person name="Fiebig A."/>
        </authorList>
    </citation>
    <scope>NUCLEOTIDE SEQUENCE</scope>
</reference>
<feature type="chain" id="PRO_5029503547" evidence="2">
    <location>
        <begin position="35"/>
        <end position="136"/>
    </location>
</feature>
<feature type="region of interest" description="Disordered" evidence="1">
    <location>
        <begin position="34"/>
        <end position="57"/>
    </location>
</feature>
<dbReference type="AlphaFoldDB" id="A0A7I8JXC4"/>
<dbReference type="OrthoDB" id="2012588at2759"/>
<gene>
    <name evidence="3" type="ORF">SI8410_01000640</name>
</gene>
<keyword evidence="4" id="KW-1185">Reference proteome</keyword>
<proteinExistence type="predicted"/>
<feature type="signal peptide" evidence="2">
    <location>
        <begin position="1"/>
        <end position="34"/>
    </location>
</feature>